<evidence type="ECO:0000313" key="5">
    <source>
        <dbReference type="EMBL" id="AWG42446.1"/>
    </source>
</evidence>
<evidence type="ECO:0000256" key="1">
    <source>
        <dbReference type="ARBA" id="ARBA00022448"/>
    </source>
</evidence>
<evidence type="ECO:0000256" key="3">
    <source>
        <dbReference type="ARBA" id="ARBA00022679"/>
    </source>
</evidence>
<dbReference type="GO" id="GO:0016740">
    <property type="term" value="F:transferase activity"/>
    <property type="evidence" value="ECO:0007669"/>
    <property type="project" value="UniProtKB-KW"/>
</dbReference>
<keyword evidence="4" id="KW-0598">Phosphotransferase system</keyword>
<dbReference type="EMBL" id="CP025785">
    <property type="protein sequence ID" value="AWG42446.1"/>
    <property type="molecule type" value="Genomic_DNA"/>
</dbReference>
<dbReference type="Proteomes" id="UP000244655">
    <property type="component" value="Chromosome"/>
</dbReference>
<protein>
    <submittedName>
        <fullName evidence="5">Uncharacterized protein</fullName>
    </submittedName>
</protein>
<sequence length="111" mass="13118">MLDNELNKYTDDKFMMILDQASNIRHRLYKLLKDVKNGNFENIEYELGEIETLITSVNALQAKFMSDSKFAQNMYLSLVIFNIQNCIMGLLSEKNLIEELIYLNRRMLQDK</sequence>
<dbReference type="Pfam" id="PF02255">
    <property type="entry name" value="PTS_IIA"/>
    <property type="match status" value="1"/>
</dbReference>
<dbReference type="Gene3D" id="1.20.58.80">
    <property type="entry name" value="Phosphotransferase system, lactose/cellobiose-type IIA subunit"/>
    <property type="match status" value="1"/>
</dbReference>
<dbReference type="RefSeq" id="WP_108728843.1">
    <property type="nucleotide sequence ID" value="NZ_CP025785.1"/>
</dbReference>
<evidence type="ECO:0000256" key="4">
    <source>
        <dbReference type="ARBA" id="ARBA00022683"/>
    </source>
</evidence>
<dbReference type="OrthoDB" id="350602at2"/>
<gene>
    <name evidence="5" type="ORF">CR532_00200</name>
</gene>
<evidence type="ECO:0000256" key="2">
    <source>
        <dbReference type="ARBA" id="ARBA00022597"/>
    </source>
</evidence>
<evidence type="ECO:0000313" key="6">
    <source>
        <dbReference type="Proteomes" id="UP000244655"/>
    </source>
</evidence>
<accession>A0A2S1LVY6</accession>
<dbReference type="InterPro" id="IPR036542">
    <property type="entry name" value="PTS_IIA_lac/cel_sf"/>
</dbReference>
<dbReference type="SUPFAM" id="SSF46973">
    <property type="entry name" value="Enzyme IIa from lactose specific PTS, IIa-lac"/>
    <property type="match status" value="1"/>
</dbReference>
<proteinExistence type="predicted"/>
<keyword evidence="6" id="KW-1185">Reference proteome</keyword>
<dbReference type="InterPro" id="IPR003188">
    <property type="entry name" value="PTS_IIA_lac/cel"/>
</dbReference>
<organism evidence="5 6">
    <name type="scientific">Candidatus Borreliella tachyglossi</name>
    <dbReference type="NCBI Taxonomy" id="1964448"/>
    <lineage>
        <taxon>Bacteria</taxon>
        <taxon>Pseudomonadati</taxon>
        <taxon>Spirochaetota</taxon>
        <taxon>Spirochaetia</taxon>
        <taxon>Spirochaetales</taxon>
        <taxon>Borreliaceae</taxon>
        <taxon>Borreliella</taxon>
    </lineage>
</organism>
<keyword evidence="1" id="KW-0813">Transport</keyword>
<dbReference type="AlphaFoldDB" id="A0A2S1LVY6"/>
<keyword evidence="3" id="KW-0808">Transferase</keyword>
<name>A0A2S1LVY6_9SPIR</name>
<dbReference type="GO" id="GO:0009401">
    <property type="term" value="P:phosphoenolpyruvate-dependent sugar phosphotransferase system"/>
    <property type="evidence" value="ECO:0007669"/>
    <property type="project" value="UniProtKB-KW"/>
</dbReference>
<keyword evidence="2" id="KW-0762">Sugar transport</keyword>
<reference evidence="5 6" key="1">
    <citation type="submission" date="2018-01" db="EMBL/GenBank/DDBJ databases">
        <title>Genome sequence of Borrelia tachyglossi.</title>
        <authorList>
            <person name="Gofton A.W."/>
        </authorList>
    </citation>
    <scope>NUCLEOTIDE SEQUENCE [LARGE SCALE GENOMIC DNA]</scope>
    <source>
        <strain evidence="5 6">Bc-F10-1268</strain>
    </source>
</reference>